<feature type="transmembrane region" description="Helical" evidence="9">
    <location>
        <begin position="442"/>
        <end position="459"/>
    </location>
</feature>
<dbReference type="PANTHER" id="PTHR19241">
    <property type="entry name" value="ATP-BINDING CASSETTE TRANSPORTER"/>
    <property type="match status" value="1"/>
</dbReference>
<proteinExistence type="predicted"/>
<name>A0A2P4XWE9_9STRA</name>
<feature type="transmembrane region" description="Helical" evidence="9">
    <location>
        <begin position="1229"/>
        <end position="1249"/>
    </location>
</feature>
<dbReference type="Gene3D" id="3.40.50.300">
    <property type="entry name" value="P-loop containing nucleotide triphosphate hydrolases"/>
    <property type="match status" value="2"/>
</dbReference>
<dbReference type="Pfam" id="PF01061">
    <property type="entry name" value="ABC2_membrane"/>
    <property type="match status" value="2"/>
</dbReference>
<keyword evidence="3 9" id="KW-0812">Transmembrane</keyword>
<evidence type="ECO:0000313" key="12">
    <source>
        <dbReference type="Proteomes" id="UP000237271"/>
    </source>
</evidence>
<comment type="subcellular location">
    <subcellularLocation>
        <location evidence="1">Membrane</location>
        <topology evidence="1">Multi-pass membrane protein</topology>
    </subcellularLocation>
</comment>
<feature type="transmembrane region" description="Helical" evidence="9">
    <location>
        <begin position="580"/>
        <end position="601"/>
    </location>
</feature>
<evidence type="ECO:0000256" key="9">
    <source>
        <dbReference type="SAM" id="Phobius"/>
    </source>
</evidence>
<dbReference type="GO" id="GO:0005524">
    <property type="term" value="F:ATP binding"/>
    <property type="evidence" value="ECO:0007669"/>
    <property type="project" value="UniProtKB-KW"/>
</dbReference>
<dbReference type="Pfam" id="PF19055">
    <property type="entry name" value="ABC2_membrane_7"/>
    <property type="match status" value="2"/>
</dbReference>
<dbReference type="PROSITE" id="PS00211">
    <property type="entry name" value="ABC_TRANSPORTER_1"/>
    <property type="match status" value="1"/>
</dbReference>
<dbReference type="FunFam" id="3.40.50.300:FF:000528">
    <property type="entry name" value="ABC transporter G family member 31"/>
    <property type="match status" value="1"/>
</dbReference>
<evidence type="ECO:0000313" key="11">
    <source>
        <dbReference type="EMBL" id="POM69882.1"/>
    </source>
</evidence>
<dbReference type="Proteomes" id="UP000237271">
    <property type="component" value="Unassembled WGS sequence"/>
</dbReference>
<sequence length="1334" mass="148154">MEFPNDAEQPTTENHESIAPKTTFGPSQLEVRFKNLSVSSKTSTLEMQQLNGDAPPELPTIWNTLKRAVQYFVLAKKTTQHDILKGLNGVLRPGTMTLVLGQPGSGKSTLLKALSGRLRTNGSRLNMSGEITYNGESHHLVSKQLPLLIAYVAQKDEHFPLLSVQETLSFAHAFCAGIESDEVQRPAMLRGLHAGHNNQQALKSALEMFENHPEVIKEQLGLQNCWNTVVGDTMVRGVSGGEKKRVTIGEMILGMQPGVFMDEISTGLDSAATFDIVNTQRTIAQTLGKTMVISLLQPPPDVFELFDDVILLNEGDVMYYGPRETVVDYFRELGLLCPPNRDIADFLLDLATPQQHTYESSTMVDSGRVKPPRLVSEYAEVFRSSDIHLDDVDVSSNYNKIRGEFVQSESQYQRSVWANLLTLVRRQFMLIMRDTNTLRSRIVLLLVVAVVSSTAFMNVNPTNVPLVLGSIFQSVLFPLFEQTSQLAMFVKMRDVFYKQRSGNFFQTSAYVLANVISQVPLALPESLIYGAFMYWIAGLENDIGSFFLFEVIIFLTVMAAILIFFFVAAISPNIYITNPVALGILQAVFLFAGFIVTRSQIPNYLTWVYWLDPMAWSFRALAVNEYRSAALDVCKYEKINYCEQYGKTMGKYYLDTYDIPSDKEWVVFGILYLVGLIMLFTVLSYFALEYKRYERDVRVIKVTTSNDEELVTFVPVTLAFKDLWYSVPNPSKPTESIDLLKGISGIARPGTITALMGSSGAGKTTLMDVIAGRKNTGSIRGTIMLNGHEATKLAIQRCSGYCEQTDIHSETATFREALIFSALLRQDSDIPMSGKIDSVNEIINLLGLQTIADHMVRGSSLEQLKRLTIGVELAAQPSVIFLDEPTSGLDARLAKLIMDGIRKVANSGRTIICTIHQPSYEVFSVFDNLLLLKRGGETVFFGDLGEDCKILVDYFEEIDGVYPLPEEYNPATWMLECIGAGVKKTTSDLDNIDFVQCFNKSVLKLQLDVSLEESGVGRPSPHIPALVFDRKRAASFVTQVKLLNKRFFTMYWRSPAHCITIIGVAIVSVLVLGLVGSGLSTTSYRGISSGLGVIFVAFQFQGFVSFNSAIPFAFNDRAVFYRERSSQTYSALAYFLAGTLVEIPYVFAKGLIISALLFLLMSFTGFAKFILFWLAVSLSILVDVYTGHFLAFALPNIVMAALTGSVVSTIFFLFIGFNPQGSSISAGYVWLYTITPQRYAMSILALLVYGDCSTNPELNVTTGEYINGGPEIGCQSLGDAPVSIGIVTVKGLLEDVYNMHQDDMARNFGVLLIFIVVFRALTLLALQFLNHQKR</sequence>
<dbReference type="GO" id="GO:0140359">
    <property type="term" value="F:ABC-type transporter activity"/>
    <property type="evidence" value="ECO:0007669"/>
    <property type="project" value="InterPro"/>
</dbReference>
<evidence type="ECO:0000256" key="3">
    <source>
        <dbReference type="ARBA" id="ARBA00022692"/>
    </source>
</evidence>
<feature type="transmembrane region" description="Helical" evidence="9">
    <location>
        <begin position="511"/>
        <end position="537"/>
    </location>
</feature>
<dbReference type="Pfam" id="PF00005">
    <property type="entry name" value="ABC_tran"/>
    <property type="match status" value="2"/>
</dbReference>
<accession>A0A2P4XWE9</accession>
<keyword evidence="7 9" id="KW-0472">Membrane</keyword>
<dbReference type="InterPro" id="IPR043926">
    <property type="entry name" value="ABCG_dom"/>
</dbReference>
<feature type="transmembrane region" description="Helical" evidence="9">
    <location>
        <begin position="1055"/>
        <end position="1075"/>
    </location>
</feature>
<evidence type="ECO:0000256" key="4">
    <source>
        <dbReference type="ARBA" id="ARBA00022741"/>
    </source>
</evidence>
<dbReference type="InterPro" id="IPR003439">
    <property type="entry name" value="ABC_transporter-like_ATP-bd"/>
</dbReference>
<dbReference type="EMBL" id="NCKW01007813">
    <property type="protein sequence ID" value="POM69882.1"/>
    <property type="molecule type" value="Genomic_DNA"/>
</dbReference>
<comment type="caution">
    <text evidence="11">The sequence shown here is derived from an EMBL/GenBank/DDBJ whole genome shotgun (WGS) entry which is preliminary data.</text>
</comment>
<feature type="transmembrane region" description="Helical" evidence="9">
    <location>
        <begin position="665"/>
        <end position="688"/>
    </location>
</feature>
<evidence type="ECO:0000256" key="1">
    <source>
        <dbReference type="ARBA" id="ARBA00004141"/>
    </source>
</evidence>
<keyword evidence="2" id="KW-0813">Transport</keyword>
<dbReference type="InterPro" id="IPR010929">
    <property type="entry name" value="PDR_CDR_ABC"/>
</dbReference>
<keyword evidence="12" id="KW-1185">Reference proteome</keyword>
<feature type="transmembrane region" description="Helical" evidence="9">
    <location>
        <begin position="1166"/>
        <end position="1185"/>
    </location>
</feature>
<feature type="transmembrane region" description="Helical" evidence="9">
    <location>
        <begin position="1087"/>
        <end position="1110"/>
    </location>
</feature>
<feature type="transmembrane region" description="Helical" evidence="9">
    <location>
        <begin position="1131"/>
        <end position="1160"/>
    </location>
</feature>
<dbReference type="GO" id="GO:0016887">
    <property type="term" value="F:ATP hydrolysis activity"/>
    <property type="evidence" value="ECO:0007669"/>
    <property type="project" value="InterPro"/>
</dbReference>
<dbReference type="OrthoDB" id="115870at2759"/>
<dbReference type="FunFam" id="3.40.50.300:FF:000289">
    <property type="entry name" value="ABC transporter G family member 31"/>
    <property type="match status" value="1"/>
</dbReference>
<dbReference type="Pfam" id="PF06422">
    <property type="entry name" value="PDR_CDR"/>
    <property type="match status" value="1"/>
</dbReference>
<evidence type="ECO:0000256" key="6">
    <source>
        <dbReference type="ARBA" id="ARBA00022989"/>
    </source>
</evidence>
<feature type="domain" description="ABC transporter" evidence="10">
    <location>
        <begin position="718"/>
        <end position="960"/>
    </location>
</feature>
<evidence type="ECO:0000256" key="2">
    <source>
        <dbReference type="ARBA" id="ARBA00022448"/>
    </source>
</evidence>
<evidence type="ECO:0000259" key="10">
    <source>
        <dbReference type="PROSITE" id="PS50893"/>
    </source>
</evidence>
<keyword evidence="5" id="KW-0067">ATP-binding</keyword>
<feature type="domain" description="ABC transporter" evidence="10">
    <location>
        <begin position="69"/>
        <end position="339"/>
    </location>
</feature>
<evidence type="ECO:0000256" key="7">
    <source>
        <dbReference type="ARBA" id="ARBA00023136"/>
    </source>
</evidence>
<protein>
    <submittedName>
        <fullName evidence="11">ABC Superfamily</fullName>
    </submittedName>
</protein>
<keyword evidence="6 9" id="KW-1133">Transmembrane helix</keyword>
<dbReference type="PROSITE" id="PS50893">
    <property type="entry name" value="ABC_TRANSPORTER_2"/>
    <property type="match status" value="2"/>
</dbReference>
<gene>
    <name evidence="11" type="ORF">PHPALM_13784</name>
</gene>
<keyword evidence="4" id="KW-0547">Nucleotide-binding</keyword>
<dbReference type="SMART" id="SM00382">
    <property type="entry name" value="AAA"/>
    <property type="match status" value="2"/>
</dbReference>
<feature type="transmembrane region" description="Helical" evidence="9">
    <location>
        <begin position="1308"/>
        <end position="1329"/>
    </location>
</feature>
<feature type="transmembrane region" description="Helical" evidence="9">
    <location>
        <begin position="543"/>
        <end position="568"/>
    </location>
</feature>
<dbReference type="GO" id="GO:0016020">
    <property type="term" value="C:membrane"/>
    <property type="evidence" value="ECO:0007669"/>
    <property type="project" value="UniProtKB-SubCell"/>
</dbReference>
<evidence type="ECO:0000256" key="8">
    <source>
        <dbReference type="SAM" id="MobiDB-lite"/>
    </source>
</evidence>
<dbReference type="InterPro" id="IPR003593">
    <property type="entry name" value="AAA+_ATPase"/>
</dbReference>
<feature type="transmembrane region" description="Helical" evidence="9">
    <location>
        <begin position="1197"/>
        <end position="1217"/>
    </location>
</feature>
<feature type="region of interest" description="Disordered" evidence="8">
    <location>
        <begin position="1"/>
        <end position="24"/>
    </location>
</feature>
<evidence type="ECO:0000256" key="5">
    <source>
        <dbReference type="ARBA" id="ARBA00022840"/>
    </source>
</evidence>
<organism evidence="11 12">
    <name type="scientific">Phytophthora palmivora</name>
    <dbReference type="NCBI Taxonomy" id="4796"/>
    <lineage>
        <taxon>Eukaryota</taxon>
        <taxon>Sar</taxon>
        <taxon>Stramenopiles</taxon>
        <taxon>Oomycota</taxon>
        <taxon>Peronosporomycetes</taxon>
        <taxon>Peronosporales</taxon>
        <taxon>Peronosporaceae</taxon>
        <taxon>Phytophthora</taxon>
    </lineage>
</organism>
<dbReference type="InterPro" id="IPR027417">
    <property type="entry name" value="P-loop_NTPase"/>
</dbReference>
<reference evidence="11 12" key="1">
    <citation type="journal article" date="2017" name="Genome Biol. Evol.">
        <title>Phytophthora megakarya and P. palmivora, closely related causal agents of cacao black pod rot, underwent increases in genome sizes and gene numbers by different mechanisms.</title>
        <authorList>
            <person name="Ali S.S."/>
            <person name="Shao J."/>
            <person name="Lary D.J."/>
            <person name="Kronmiller B."/>
            <person name="Shen D."/>
            <person name="Strem M.D."/>
            <person name="Amoako-Attah I."/>
            <person name="Akrofi A.Y."/>
            <person name="Begoude B.A."/>
            <person name="Ten Hoopen G.M."/>
            <person name="Coulibaly K."/>
            <person name="Kebe B.I."/>
            <person name="Melnick R.L."/>
            <person name="Guiltinan M.J."/>
            <person name="Tyler B.M."/>
            <person name="Meinhardt L.W."/>
            <person name="Bailey B.A."/>
        </authorList>
    </citation>
    <scope>NUCLEOTIDE SEQUENCE [LARGE SCALE GENOMIC DNA]</scope>
    <source>
        <strain evidence="12">sbr112.9</strain>
    </source>
</reference>
<dbReference type="InterPro" id="IPR013525">
    <property type="entry name" value="ABC2_TM"/>
</dbReference>
<dbReference type="InterPro" id="IPR017871">
    <property type="entry name" value="ABC_transporter-like_CS"/>
</dbReference>
<dbReference type="SUPFAM" id="SSF52540">
    <property type="entry name" value="P-loop containing nucleoside triphosphate hydrolases"/>
    <property type="match status" value="2"/>
</dbReference>